<proteinExistence type="inferred from homology"/>
<dbReference type="RefSeq" id="WP_142534878.1">
    <property type="nucleotide sequence ID" value="NZ_SGJB01000001.1"/>
</dbReference>
<dbReference type="GO" id="GO:0005737">
    <property type="term" value="C:cytoplasm"/>
    <property type="evidence" value="ECO:0007669"/>
    <property type="project" value="UniProtKB-SubCell"/>
</dbReference>
<gene>
    <name evidence="5 9" type="primary">recX</name>
    <name evidence="9" type="ORF">EXD82_00065</name>
</gene>
<reference evidence="9 10" key="1">
    <citation type="submission" date="2019-02" db="EMBL/GenBank/DDBJ databases">
        <title>Peptostreptococcaceae bacterium ZHW00191 nov., a new bacterium isolated from the human gut.</title>
        <authorList>
            <person name="Zhou H.-W."/>
            <person name="Chen X.-J."/>
        </authorList>
    </citation>
    <scope>NUCLEOTIDE SEQUENCE [LARGE SCALE GENOMIC DNA]</scope>
    <source>
        <strain evidence="9 10">ZHW00191</strain>
    </source>
</reference>
<dbReference type="InterPro" id="IPR053924">
    <property type="entry name" value="RecX_HTH_2nd"/>
</dbReference>
<dbReference type="InterPro" id="IPR053926">
    <property type="entry name" value="RecX_HTH_1st"/>
</dbReference>
<dbReference type="OrthoDB" id="5421057at2"/>
<dbReference type="GO" id="GO:0006282">
    <property type="term" value="P:regulation of DNA repair"/>
    <property type="evidence" value="ECO:0007669"/>
    <property type="project" value="UniProtKB-UniRule"/>
</dbReference>
<dbReference type="NCBIfam" id="NF001058">
    <property type="entry name" value="PRK00117.4-1"/>
    <property type="match status" value="1"/>
</dbReference>
<dbReference type="AlphaFoldDB" id="A0A544QY25"/>
<evidence type="ECO:0000256" key="5">
    <source>
        <dbReference type="HAMAP-Rule" id="MF_01114"/>
    </source>
</evidence>
<evidence type="ECO:0000256" key="1">
    <source>
        <dbReference type="ARBA" id="ARBA00004496"/>
    </source>
</evidence>
<comment type="subcellular location">
    <subcellularLocation>
        <location evidence="1 5">Cytoplasm</location>
    </subcellularLocation>
</comment>
<dbReference type="PANTHER" id="PTHR33602:SF1">
    <property type="entry name" value="REGULATORY PROTEIN RECX FAMILY PROTEIN"/>
    <property type="match status" value="1"/>
</dbReference>
<dbReference type="Pfam" id="PF21982">
    <property type="entry name" value="RecX_HTH1"/>
    <property type="match status" value="1"/>
</dbReference>
<dbReference type="InterPro" id="IPR003783">
    <property type="entry name" value="Regulatory_RecX"/>
</dbReference>
<feature type="domain" description="RecX first three-helical" evidence="8">
    <location>
        <begin position="62"/>
        <end position="100"/>
    </location>
</feature>
<dbReference type="Pfam" id="PF02631">
    <property type="entry name" value="RecX_HTH2"/>
    <property type="match status" value="1"/>
</dbReference>
<dbReference type="Pfam" id="PF21981">
    <property type="entry name" value="RecX_HTH3"/>
    <property type="match status" value="1"/>
</dbReference>
<dbReference type="HAMAP" id="MF_01114">
    <property type="entry name" value="RecX"/>
    <property type="match status" value="1"/>
</dbReference>
<dbReference type="Gene3D" id="1.10.10.10">
    <property type="entry name" value="Winged helix-like DNA-binding domain superfamily/Winged helix DNA-binding domain"/>
    <property type="match status" value="3"/>
</dbReference>
<protein>
    <recommendedName>
        <fullName evidence="3 5">Regulatory protein RecX</fullName>
    </recommendedName>
</protein>
<name>A0A544QY25_9FIRM</name>
<comment type="caution">
    <text evidence="9">The sequence shown here is derived from an EMBL/GenBank/DDBJ whole genome shotgun (WGS) entry which is preliminary data.</text>
</comment>
<comment type="function">
    <text evidence="5">Modulates RecA activity.</text>
</comment>
<feature type="domain" description="RecX second three-helical" evidence="6">
    <location>
        <begin position="107"/>
        <end position="147"/>
    </location>
</feature>
<dbReference type="PANTHER" id="PTHR33602">
    <property type="entry name" value="REGULATORY PROTEIN RECX FAMILY PROTEIN"/>
    <property type="match status" value="1"/>
</dbReference>
<evidence type="ECO:0000256" key="3">
    <source>
        <dbReference type="ARBA" id="ARBA00018111"/>
    </source>
</evidence>
<dbReference type="InterPro" id="IPR036388">
    <property type="entry name" value="WH-like_DNA-bd_sf"/>
</dbReference>
<dbReference type="InterPro" id="IPR053925">
    <property type="entry name" value="RecX_HTH_3rd"/>
</dbReference>
<keyword evidence="10" id="KW-1185">Reference proteome</keyword>
<evidence type="ECO:0000259" key="6">
    <source>
        <dbReference type="Pfam" id="PF02631"/>
    </source>
</evidence>
<sequence length="213" mass="25150">MSIITKIEAQKRNSDRVNIYVDDEYFMSVYTELVFTHSLKKGMEIDKDSLNSILEAEMYLKAKEKALSILSKADQSEKIIYEKLMKNFDEPIVEKVMEFLKKHKLIDDSSLAERIANDNINLSKFGRNKVRQNLYMKGIDSNIIENVVSDIDSDTEFENAMYLAEKRMKRLENESRDKAYRKLYQHLSYKGFGYDTIKKVMNRFFNSCDFDNY</sequence>
<comment type="similarity">
    <text evidence="2 5">Belongs to the RecX family.</text>
</comment>
<evidence type="ECO:0000313" key="9">
    <source>
        <dbReference type="EMBL" id="TQQ85647.1"/>
    </source>
</evidence>
<evidence type="ECO:0000259" key="7">
    <source>
        <dbReference type="Pfam" id="PF21981"/>
    </source>
</evidence>
<evidence type="ECO:0000313" key="10">
    <source>
        <dbReference type="Proteomes" id="UP000317863"/>
    </source>
</evidence>
<evidence type="ECO:0000256" key="4">
    <source>
        <dbReference type="ARBA" id="ARBA00022490"/>
    </source>
</evidence>
<accession>A0A544QY25</accession>
<dbReference type="EMBL" id="SGJB01000001">
    <property type="protein sequence ID" value="TQQ85647.1"/>
    <property type="molecule type" value="Genomic_DNA"/>
</dbReference>
<evidence type="ECO:0000259" key="8">
    <source>
        <dbReference type="Pfam" id="PF21982"/>
    </source>
</evidence>
<keyword evidence="4 5" id="KW-0963">Cytoplasm</keyword>
<organism evidence="9 10">
    <name type="scientific">Peptacetobacter hominis</name>
    <dbReference type="NCBI Taxonomy" id="2743610"/>
    <lineage>
        <taxon>Bacteria</taxon>
        <taxon>Bacillati</taxon>
        <taxon>Bacillota</taxon>
        <taxon>Clostridia</taxon>
        <taxon>Peptostreptococcales</taxon>
        <taxon>Peptostreptococcaceae</taxon>
        <taxon>Peptacetobacter</taxon>
    </lineage>
</organism>
<evidence type="ECO:0000256" key="2">
    <source>
        <dbReference type="ARBA" id="ARBA00009695"/>
    </source>
</evidence>
<feature type="domain" description="RecX third three-helical" evidence="7">
    <location>
        <begin position="154"/>
        <end position="201"/>
    </location>
</feature>
<dbReference type="Proteomes" id="UP000317863">
    <property type="component" value="Unassembled WGS sequence"/>
</dbReference>